<dbReference type="EMBL" id="JABBNI010000036">
    <property type="protein sequence ID" value="NMM64381.1"/>
    <property type="molecule type" value="Genomic_DNA"/>
</dbReference>
<reference evidence="1 2" key="1">
    <citation type="submission" date="2020-04" db="EMBL/GenBank/DDBJ databases">
        <authorList>
            <person name="Doyle D.A."/>
        </authorList>
    </citation>
    <scope>NUCLEOTIDE SEQUENCE [LARGE SCALE GENOMIC DNA]</scope>
    <source>
        <strain evidence="1 2">P21</strain>
    </source>
</reference>
<evidence type="ECO:0000313" key="2">
    <source>
        <dbReference type="Proteomes" id="UP000537131"/>
    </source>
</evidence>
<keyword evidence="2" id="KW-1185">Reference proteome</keyword>
<comment type="caution">
    <text evidence="1">The sequence shown here is derived from an EMBL/GenBank/DDBJ whole genome shotgun (WGS) entry which is preliminary data.</text>
</comment>
<gene>
    <name evidence="1" type="ORF">HBE96_17310</name>
</gene>
<proteinExistence type="predicted"/>
<dbReference type="RefSeq" id="WP_169298963.1">
    <property type="nucleotide sequence ID" value="NZ_JABBNI010000036.1"/>
</dbReference>
<protein>
    <submittedName>
        <fullName evidence="1">Uncharacterized protein</fullName>
    </submittedName>
</protein>
<evidence type="ECO:0000313" key="1">
    <source>
        <dbReference type="EMBL" id="NMM64381.1"/>
    </source>
</evidence>
<accession>A0A7Y0HQP7</accession>
<dbReference type="Proteomes" id="UP000537131">
    <property type="component" value="Unassembled WGS sequence"/>
</dbReference>
<name>A0A7Y0HQP7_9CLOT</name>
<sequence>MENLENNKLYQAIVELNTKGSIQDQCKKAYEDYKKYRDLVADYKDILKTYKNKNMELLLYKYQVRLDAVLEEFVYLNTRIIKTLNIIESYVDFNLFMEKFELNEDEVDEQYTYYDNLLMSSNYIGFVCRKGLIQNEKIVNEMIED</sequence>
<organism evidence="1 2">
    <name type="scientific">Clostridium muellerianum</name>
    <dbReference type="NCBI Taxonomy" id="2716538"/>
    <lineage>
        <taxon>Bacteria</taxon>
        <taxon>Bacillati</taxon>
        <taxon>Bacillota</taxon>
        <taxon>Clostridia</taxon>
        <taxon>Eubacteriales</taxon>
        <taxon>Clostridiaceae</taxon>
        <taxon>Clostridium</taxon>
    </lineage>
</organism>
<reference evidence="1 2" key="2">
    <citation type="submission" date="2020-06" db="EMBL/GenBank/DDBJ databases">
        <title>Complete Genome Sequence of Clostridium muelleri sp. nov. P21T, an Acid-Alcohol Producing Acetogen Isolated from Old Hay.</title>
        <authorList>
            <person name="Duncan K.E."/>
            <person name="Tanner R.S."/>
        </authorList>
    </citation>
    <scope>NUCLEOTIDE SEQUENCE [LARGE SCALE GENOMIC DNA]</scope>
    <source>
        <strain evidence="1 2">P21</strain>
    </source>
</reference>
<dbReference type="AlphaFoldDB" id="A0A7Y0HQP7"/>